<feature type="region of interest" description="Disordered" evidence="1">
    <location>
        <begin position="210"/>
        <end position="244"/>
    </location>
</feature>
<keyword evidence="3" id="KW-1185">Reference proteome</keyword>
<evidence type="ECO:0000256" key="1">
    <source>
        <dbReference type="SAM" id="MobiDB-lite"/>
    </source>
</evidence>
<proteinExistence type="predicted"/>
<dbReference type="Proteomes" id="UP001232148">
    <property type="component" value="Unassembled WGS sequence"/>
</dbReference>
<sequence length="343" mass="38570">MAAPAQFLLSSVRDDEPLPPINIKRDRNKTLHDPSDSAQQVALPKIISQRSPQYYTLEADKFLQDSEVVRRLDGIQLARPDPSILSHRNESDVTRSLEHSVNREIAILLVEGLSAKGSFAMESTSQASNTIVIPNPGPSEPQAITYIPDWMARCEAQLSDGRMRSSRLILEYKDRGLSCVEDFLAEFERTQSRLEKLYEEMKREAERMEREMRAGQASNGFTDLNTPERSRNAASSRSTLGLRHPSPFNDNVTRILHQVTTYAVAEGGTYVGLPDYDSLVMFEYPAVKHMMDSGVGEVDRLRKGPGNYVHVTTVTDPGQIRRVLTGAWIKGIRGDRIPHFFRA</sequence>
<accession>A0AAD9HUI7</accession>
<gene>
    <name evidence="2" type="ORF">LX32DRAFT_688406</name>
</gene>
<dbReference type="EMBL" id="MU842808">
    <property type="protein sequence ID" value="KAK2035470.1"/>
    <property type="molecule type" value="Genomic_DNA"/>
</dbReference>
<name>A0AAD9HUI7_9PEZI</name>
<evidence type="ECO:0000313" key="3">
    <source>
        <dbReference type="Proteomes" id="UP001232148"/>
    </source>
</evidence>
<feature type="compositionally biased region" description="Polar residues" evidence="1">
    <location>
        <begin position="216"/>
        <end position="225"/>
    </location>
</feature>
<comment type="caution">
    <text evidence="2">The sequence shown here is derived from an EMBL/GenBank/DDBJ whole genome shotgun (WGS) entry which is preliminary data.</text>
</comment>
<reference evidence="2" key="1">
    <citation type="submission" date="2021-06" db="EMBL/GenBank/DDBJ databases">
        <title>Comparative genomics, transcriptomics and evolutionary studies reveal genomic signatures of adaptation to plant cell wall in hemibiotrophic fungi.</title>
        <authorList>
            <consortium name="DOE Joint Genome Institute"/>
            <person name="Baroncelli R."/>
            <person name="Diaz J.F."/>
            <person name="Benocci T."/>
            <person name="Peng M."/>
            <person name="Battaglia E."/>
            <person name="Haridas S."/>
            <person name="Andreopoulos W."/>
            <person name="Labutti K."/>
            <person name="Pangilinan J."/>
            <person name="Floch G.L."/>
            <person name="Makela M.R."/>
            <person name="Henrissat B."/>
            <person name="Grigoriev I.V."/>
            <person name="Crouch J.A."/>
            <person name="De Vries R.P."/>
            <person name="Sukno S.A."/>
            <person name="Thon M.R."/>
        </authorList>
    </citation>
    <scope>NUCLEOTIDE SEQUENCE</scope>
    <source>
        <strain evidence="2">MAFF235873</strain>
    </source>
</reference>
<dbReference type="AlphaFoldDB" id="A0AAD9HUI7"/>
<evidence type="ECO:0000313" key="2">
    <source>
        <dbReference type="EMBL" id="KAK2035470.1"/>
    </source>
</evidence>
<protein>
    <submittedName>
        <fullName evidence="2">Uncharacterized protein</fullName>
    </submittedName>
</protein>
<organism evidence="2 3">
    <name type="scientific">Colletotrichum zoysiae</name>
    <dbReference type="NCBI Taxonomy" id="1216348"/>
    <lineage>
        <taxon>Eukaryota</taxon>
        <taxon>Fungi</taxon>
        <taxon>Dikarya</taxon>
        <taxon>Ascomycota</taxon>
        <taxon>Pezizomycotina</taxon>
        <taxon>Sordariomycetes</taxon>
        <taxon>Hypocreomycetidae</taxon>
        <taxon>Glomerellales</taxon>
        <taxon>Glomerellaceae</taxon>
        <taxon>Colletotrichum</taxon>
        <taxon>Colletotrichum graminicola species complex</taxon>
    </lineage>
</organism>